<sequence length="194" mass="20686">MDQGISLIVGLGNPGAEYAETRHNAGFRFLEALLSGADARLKHEPRFSADVGRRAIAGAEVWLLRPATFMNHSGDAVAAFARYYKIPPGRMLVAHDDLDLSPGAVRLKIGGGDGGHNGLADVTQKLGTPDYVRLRIGIGHPGAADQVVAYVLRRAPAAEQELIDAAIARAEAHIADIVQGRFQKAMNALHAHTK</sequence>
<feature type="site" description="Stabilizes the basic form of H active site to accept a proton" evidence="7">
    <location>
        <position position="96"/>
    </location>
</feature>
<name>A0A1F6TFA5_9PROT</name>
<comment type="function">
    <text evidence="7">Hydrolyzes ribosome-free peptidyl-tRNAs (with 1 or more amino acids incorporated), which drop off the ribosome during protein synthesis, or as a result of ribosome stalling.</text>
</comment>
<feature type="active site" description="Proton acceptor" evidence="7">
    <location>
        <position position="23"/>
    </location>
</feature>
<comment type="subunit">
    <text evidence="7">Monomer.</text>
</comment>
<evidence type="ECO:0000256" key="5">
    <source>
        <dbReference type="ARBA" id="ARBA00038063"/>
    </source>
</evidence>
<dbReference type="SUPFAM" id="SSF53178">
    <property type="entry name" value="Peptidyl-tRNA hydrolase-like"/>
    <property type="match status" value="1"/>
</dbReference>
<keyword evidence="7" id="KW-0963">Cytoplasm</keyword>
<organism evidence="10 11">
    <name type="scientific">Candidatus Muproteobacteria bacterium RIFCSPHIGHO2_01_FULL_65_16</name>
    <dbReference type="NCBI Taxonomy" id="1817764"/>
    <lineage>
        <taxon>Bacteria</taxon>
        <taxon>Pseudomonadati</taxon>
        <taxon>Pseudomonadota</taxon>
        <taxon>Candidatus Muproteobacteria</taxon>
    </lineage>
</organism>
<evidence type="ECO:0000256" key="8">
    <source>
        <dbReference type="RuleBase" id="RU000673"/>
    </source>
</evidence>
<dbReference type="Proteomes" id="UP000179360">
    <property type="component" value="Unassembled WGS sequence"/>
</dbReference>
<evidence type="ECO:0000313" key="11">
    <source>
        <dbReference type="Proteomes" id="UP000179360"/>
    </source>
</evidence>
<dbReference type="InterPro" id="IPR018171">
    <property type="entry name" value="Pept_tRNA_hydro_CS"/>
</dbReference>
<comment type="caution">
    <text evidence="10">The sequence shown here is derived from an EMBL/GenBank/DDBJ whole genome shotgun (WGS) entry which is preliminary data.</text>
</comment>
<evidence type="ECO:0000256" key="6">
    <source>
        <dbReference type="ARBA" id="ARBA00050038"/>
    </source>
</evidence>
<dbReference type="AlphaFoldDB" id="A0A1F6TFA5"/>
<dbReference type="Pfam" id="PF01195">
    <property type="entry name" value="Pept_tRNA_hydro"/>
    <property type="match status" value="1"/>
</dbReference>
<keyword evidence="4 7" id="KW-0694">RNA-binding</keyword>
<comment type="similarity">
    <text evidence="5 7 9">Belongs to the PTH family.</text>
</comment>
<feature type="binding site" evidence="7">
    <location>
        <position position="71"/>
    </location>
    <ligand>
        <name>tRNA</name>
        <dbReference type="ChEBI" id="CHEBI:17843"/>
    </ligand>
</feature>
<keyword evidence="2 7" id="KW-0820">tRNA-binding</keyword>
<accession>A0A1F6TFA5</accession>
<evidence type="ECO:0000313" key="10">
    <source>
        <dbReference type="EMBL" id="OGI43800.1"/>
    </source>
</evidence>
<evidence type="ECO:0000256" key="2">
    <source>
        <dbReference type="ARBA" id="ARBA00022555"/>
    </source>
</evidence>
<dbReference type="STRING" id="1817764.A2637_01985"/>
<dbReference type="GO" id="GO:0005737">
    <property type="term" value="C:cytoplasm"/>
    <property type="evidence" value="ECO:0007669"/>
    <property type="project" value="UniProtKB-SubCell"/>
</dbReference>
<dbReference type="InterPro" id="IPR001328">
    <property type="entry name" value="Pept_tRNA_hydro"/>
</dbReference>
<evidence type="ECO:0000256" key="1">
    <source>
        <dbReference type="ARBA" id="ARBA00013260"/>
    </source>
</evidence>
<evidence type="ECO:0000256" key="4">
    <source>
        <dbReference type="ARBA" id="ARBA00022884"/>
    </source>
</evidence>
<dbReference type="NCBIfam" id="TIGR00447">
    <property type="entry name" value="pth"/>
    <property type="match status" value="1"/>
</dbReference>
<dbReference type="EMBL" id="MFSY01000131">
    <property type="protein sequence ID" value="OGI43800.1"/>
    <property type="molecule type" value="Genomic_DNA"/>
</dbReference>
<comment type="catalytic activity">
    <reaction evidence="7 8">
        <text>an N-acyl-L-alpha-aminoacyl-tRNA + H2O = an N-acyl-L-amino acid + a tRNA + H(+)</text>
        <dbReference type="Rhea" id="RHEA:54448"/>
        <dbReference type="Rhea" id="RHEA-COMP:10123"/>
        <dbReference type="Rhea" id="RHEA-COMP:13883"/>
        <dbReference type="ChEBI" id="CHEBI:15377"/>
        <dbReference type="ChEBI" id="CHEBI:15378"/>
        <dbReference type="ChEBI" id="CHEBI:59874"/>
        <dbReference type="ChEBI" id="CHEBI:78442"/>
        <dbReference type="ChEBI" id="CHEBI:138191"/>
        <dbReference type="EC" id="3.1.1.29"/>
    </reaction>
</comment>
<dbReference type="CDD" id="cd00462">
    <property type="entry name" value="PTH"/>
    <property type="match status" value="1"/>
</dbReference>
<feature type="binding site" evidence="7">
    <location>
        <position position="18"/>
    </location>
    <ligand>
        <name>tRNA</name>
        <dbReference type="ChEBI" id="CHEBI:17843"/>
    </ligand>
</feature>
<dbReference type="InterPro" id="IPR036416">
    <property type="entry name" value="Pept_tRNA_hydro_sf"/>
</dbReference>
<dbReference type="PROSITE" id="PS01195">
    <property type="entry name" value="PEPT_TRNA_HYDROL_1"/>
    <property type="match status" value="1"/>
</dbReference>
<dbReference type="PANTHER" id="PTHR17224">
    <property type="entry name" value="PEPTIDYL-TRNA HYDROLASE"/>
    <property type="match status" value="1"/>
</dbReference>
<feature type="site" description="Discriminates between blocked and unblocked aminoacyl-tRNA" evidence="7">
    <location>
        <position position="13"/>
    </location>
</feature>
<comment type="subcellular location">
    <subcellularLocation>
        <location evidence="7">Cytoplasm</location>
    </subcellularLocation>
</comment>
<reference evidence="10 11" key="1">
    <citation type="journal article" date="2016" name="Nat. Commun.">
        <title>Thousands of microbial genomes shed light on interconnected biogeochemical processes in an aquifer system.</title>
        <authorList>
            <person name="Anantharaman K."/>
            <person name="Brown C.T."/>
            <person name="Hug L.A."/>
            <person name="Sharon I."/>
            <person name="Castelle C.J."/>
            <person name="Probst A.J."/>
            <person name="Thomas B.C."/>
            <person name="Singh A."/>
            <person name="Wilkins M.J."/>
            <person name="Karaoz U."/>
            <person name="Brodie E.L."/>
            <person name="Williams K.H."/>
            <person name="Hubbard S.S."/>
            <person name="Banfield J.F."/>
        </authorList>
    </citation>
    <scope>NUCLEOTIDE SEQUENCE [LARGE SCALE GENOMIC DNA]</scope>
</reference>
<dbReference type="PANTHER" id="PTHR17224:SF1">
    <property type="entry name" value="PEPTIDYL-TRNA HYDROLASE"/>
    <property type="match status" value="1"/>
</dbReference>
<gene>
    <name evidence="7" type="primary">pth</name>
    <name evidence="10" type="ORF">A2637_01985</name>
</gene>
<dbReference type="GO" id="GO:0006515">
    <property type="term" value="P:protein quality control for misfolded or incompletely synthesized proteins"/>
    <property type="evidence" value="ECO:0007669"/>
    <property type="project" value="UniProtKB-UniRule"/>
</dbReference>
<dbReference type="GO" id="GO:0004045">
    <property type="term" value="F:peptidyl-tRNA hydrolase activity"/>
    <property type="evidence" value="ECO:0007669"/>
    <property type="project" value="UniProtKB-UniRule"/>
</dbReference>
<dbReference type="GO" id="GO:0072344">
    <property type="term" value="P:rescue of stalled ribosome"/>
    <property type="evidence" value="ECO:0007669"/>
    <property type="project" value="UniProtKB-UniRule"/>
</dbReference>
<dbReference type="GO" id="GO:0000049">
    <property type="term" value="F:tRNA binding"/>
    <property type="evidence" value="ECO:0007669"/>
    <property type="project" value="UniProtKB-UniRule"/>
</dbReference>
<feature type="binding site" evidence="7">
    <location>
        <position position="117"/>
    </location>
    <ligand>
        <name>tRNA</name>
        <dbReference type="ChEBI" id="CHEBI:17843"/>
    </ligand>
</feature>
<dbReference type="EC" id="3.1.1.29" evidence="1 7"/>
<evidence type="ECO:0000256" key="3">
    <source>
        <dbReference type="ARBA" id="ARBA00022801"/>
    </source>
</evidence>
<keyword evidence="3 7" id="KW-0378">Hydrolase</keyword>
<dbReference type="FunFam" id="3.40.50.1470:FF:000001">
    <property type="entry name" value="Peptidyl-tRNA hydrolase"/>
    <property type="match status" value="1"/>
</dbReference>
<protein>
    <recommendedName>
        <fullName evidence="6 7">Peptidyl-tRNA hydrolase</fullName>
        <shortName evidence="7">Pth</shortName>
        <ecNumber evidence="1 7">3.1.1.29</ecNumber>
    </recommendedName>
</protein>
<dbReference type="Gene3D" id="3.40.50.1470">
    <property type="entry name" value="Peptidyl-tRNA hydrolase"/>
    <property type="match status" value="1"/>
</dbReference>
<comment type="function">
    <text evidence="7">Catalyzes the release of premature peptidyl moieties from peptidyl-tRNA molecules trapped in stalled 50S ribosomal subunits, and thus maintains levels of free tRNAs and 50S ribosomes.</text>
</comment>
<evidence type="ECO:0000256" key="7">
    <source>
        <dbReference type="HAMAP-Rule" id="MF_00083"/>
    </source>
</evidence>
<proteinExistence type="inferred from homology"/>
<feature type="binding site" evidence="7">
    <location>
        <position position="69"/>
    </location>
    <ligand>
        <name>tRNA</name>
        <dbReference type="ChEBI" id="CHEBI:17843"/>
    </ligand>
</feature>
<dbReference type="HAMAP" id="MF_00083">
    <property type="entry name" value="Pept_tRNA_hydro_bact"/>
    <property type="match status" value="1"/>
</dbReference>
<evidence type="ECO:0000256" key="9">
    <source>
        <dbReference type="RuleBase" id="RU004320"/>
    </source>
</evidence>